<dbReference type="Pfam" id="PF16889">
    <property type="entry name" value="Hepar_II_III_N"/>
    <property type="match status" value="1"/>
</dbReference>
<feature type="chain" id="PRO_5047116286" evidence="5">
    <location>
        <begin position="26"/>
        <end position="682"/>
    </location>
</feature>
<gene>
    <name evidence="8" type="ORF">PQO03_05670</name>
</gene>
<keyword evidence="9" id="KW-1185">Reference proteome</keyword>
<reference evidence="8 9" key="1">
    <citation type="submission" date="2023-02" db="EMBL/GenBank/DDBJ databases">
        <title>Genome sequence of Lentisphaera profundi SAORIC-696.</title>
        <authorList>
            <person name="Kim e."/>
            <person name="Cho J.-C."/>
            <person name="Choi A."/>
            <person name="Kang I."/>
        </authorList>
    </citation>
    <scope>NUCLEOTIDE SEQUENCE [LARGE SCALE GENOMIC DNA]</scope>
    <source>
        <strain evidence="8 9">SAORIC-696</strain>
    </source>
</reference>
<evidence type="ECO:0000313" key="9">
    <source>
        <dbReference type="Proteomes" id="UP001214250"/>
    </source>
</evidence>
<sequence>MRKNISIISLTFCAALFLSSCQSESSNPVSKGNVDLPLKSLDKSLDWDINKIALEPQEILSFLDLDQEALKQVKAHFEQQHYQQASLALLEYYRLQFPRPKKETLSELDLRSANLSLKHYLKGNKSYPELCRGEEIDWVSKATYQGKMVHDAEWLFQFHRFNWWPALARSYYNTGDTRYFDEWQSELNSYITKLFPIEKSHPWFIRRGMECENRNRNLIYVFPYFIHSKEFTPELLLNVLYMQHHQTEQIRKVHAAKGNHLLADLDGVLTSAITFPEFKKSAEWTDEVLAKYPQLMDTEIFEDGMNKELVFSYHLMYIHLFTDFYKKLEAQNLADRLPQSFHERLEKMYEIYAYQAYPDMTYCQFGDAWKKKAGTVRRMLIKHHLKAYPENTFYQYLASSGKKGKAPKELSKAYPVSGFYFLRSGWDEQSIFMPIKANDTSGAWHNNIDNGTFGLYAYGRNFMNDSGSYIYNSDDPKEQALRAWFRSSVAHQTMTLDRKNIQLKAKMTHWENEPSLSILTIENQSYPELTHQRTIAFIDQEYFLIHDKALGSAKGELRLHFQLTPSEIEMNQSFIKTKFKTGPNLHIHQLNIEKGVQLEKEKGLISYEQKKMQGRPAWALQTIKKSNHEPQFFHILEPLKEGQKASKFKVIYDKSEGKHSYTIYKNGIKKIISFMADTQVIQ</sequence>
<keyword evidence="2 5" id="KW-0732">Signal</keyword>
<feature type="domain" description="Heparinase II/III-like C-terminal" evidence="6">
    <location>
        <begin position="407"/>
        <end position="594"/>
    </location>
</feature>
<protein>
    <submittedName>
        <fullName evidence="8">Alginate lyase family protein</fullName>
    </submittedName>
</protein>
<dbReference type="InterPro" id="IPR008929">
    <property type="entry name" value="Chondroitin_lyas"/>
</dbReference>
<dbReference type="Gene3D" id="2.70.98.70">
    <property type="match status" value="1"/>
</dbReference>
<feature type="domain" description="Heparin-sulfate lyase N-terminal" evidence="7">
    <location>
        <begin position="61"/>
        <end position="396"/>
    </location>
</feature>
<dbReference type="PROSITE" id="PS51257">
    <property type="entry name" value="PROKAR_LIPOPROTEIN"/>
    <property type="match status" value="1"/>
</dbReference>
<dbReference type="Gene3D" id="1.50.10.100">
    <property type="entry name" value="Chondroitin AC/alginate lyase"/>
    <property type="match status" value="1"/>
</dbReference>
<dbReference type="PANTHER" id="PTHR39210">
    <property type="entry name" value="HEPARIN-SULFATE LYASE"/>
    <property type="match status" value="1"/>
</dbReference>
<comment type="subcellular location">
    <subcellularLocation>
        <location evidence="1">Periplasm</location>
    </subcellularLocation>
</comment>
<evidence type="ECO:0000259" key="7">
    <source>
        <dbReference type="Pfam" id="PF16889"/>
    </source>
</evidence>
<dbReference type="InterPro" id="IPR012480">
    <property type="entry name" value="Hepar_II_III_C"/>
</dbReference>
<keyword evidence="4 8" id="KW-0456">Lyase</keyword>
<dbReference type="RefSeq" id="WP_274148561.1">
    <property type="nucleotide sequence ID" value="NZ_CP117811.1"/>
</dbReference>
<organism evidence="8 9">
    <name type="scientific">Lentisphaera profundi</name>
    <dbReference type="NCBI Taxonomy" id="1658616"/>
    <lineage>
        <taxon>Bacteria</taxon>
        <taxon>Pseudomonadati</taxon>
        <taxon>Lentisphaerota</taxon>
        <taxon>Lentisphaeria</taxon>
        <taxon>Lentisphaerales</taxon>
        <taxon>Lentisphaeraceae</taxon>
        <taxon>Lentisphaera</taxon>
    </lineage>
</organism>
<dbReference type="PANTHER" id="PTHR39210:SF1">
    <property type="entry name" value="HEPARIN-SULFATE LYASE"/>
    <property type="match status" value="1"/>
</dbReference>
<proteinExistence type="predicted"/>
<evidence type="ECO:0000256" key="4">
    <source>
        <dbReference type="ARBA" id="ARBA00023239"/>
    </source>
</evidence>
<dbReference type="Pfam" id="PF07940">
    <property type="entry name" value="Hepar_II_III_C"/>
    <property type="match status" value="1"/>
</dbReference>
<dbReference type="SUPFAM" id="SSF48230">
    <property type="entry name" value="Chondroitin AC/alginate lyase"/>
    <property type="match status" value="1"/>
</dbReference>
<dbReference type="EMBL" id="CP117811">
    <property type="protein sequence ID" value="WDE95209.1"/>
    <property type="molecule type" value="Genomic_DNA"/>
</dbReference>
<dbReference type="InterPro" id="IPR031680">
    <property type="entry name" value="Hepar_II_III_N"/>
</dbReference>
<dbReference type="Proteomes" id="UP001214250">
    <property type="component" value="Chromosome 1"/>
</dbReference>
<evidence type="ECO:0000256" key="1">
    <source>
        <dbReference type="ARBA" id="ARBA00004418"/>
    </source>
</evidence>
<evidence type="ECO:0000256" key="3">
    <source>
        <dbReference type="ARBA" id="ARBA00022764"/>
    </source>
</evidence>
<evidence type="ECO:0000259" key="6">
    <source>
        <dbReference type="Pfam" id="PF07940"/>
    </source>
</evidence>
<evidence type="ECO:0000256" key="5">
    <source>
        <dbReference type="SAM" id="SignalP"/>
    </source>
</evidence>
<name>A0ABY7VNH7_9BACT</name>
<feature type="signal peptide" evidence="5">
    <location>
        <begin position="1"/>
        <end position="25"/>
    </location>
</feature>
<accession>A0ABY7VNH7</accession>
<evidence type="ECO:0000313" key="8">
    <source>
        <dbReference type="EMBL" id="WDE95209.1"/>
    </source>
</evidence>
<evidence type="ECO:0000256" key="2">
    <source>
        <dbReference type="ARBA" id="ARBA00022729"/>
    </source>
</evidence>
<keyword evidence="3" id="KW-0574">Periplasm</keyword>
<dbReference type="GO" id="GO:0016829">
    <property type="term" value="F:lyase activity"/>
    <property type="evidence" value="ECO:0007669"/>
    <property type="project" value="UniProtKB-KW"/>
</dbReference>